<gene>
    <name evidence="10" type="primary">LOC111459381</name>
</gene>
<dbReference type="GO" id="GO:0003682">
    <property type="term" value="F:chromatin binding"/>
    <property type="evidence" value="ECO:0007669"/>
    <property type="project" value="InterPro"/>
</dbReference>
<dbReference type="GO" id="GO:0005783">
    <property type="term" value="C:endoplasmic reticulum"/>
    <property type="evidence" value="ECO:0007669"/>
    <property type="project" value="TreeGrafter"/>
</dbReference>
<dbReference type="AlphaFoldDB" id="A0A6J1H1Y9"/>
<dbReference type="Pfam" id="PF09402">
    <property type="entry name" value="MSC"/>
    <property type="match status" value="1"/>
</dbReference>
<evidence type="ECO:0000256" key="3">
    <source>
        <dbReference type="ARBA" id="ARBA00022692"/>
    </source>
</evidence>
<evidence type="ECO:0000256" key="5">
    <source>
        <dbReference type="ARBA" id="ARBA00023136"/>
    </source>
</evidence>
<evidence type="ECO:0000256" key="7">
    <source>
        <dbReference type="SAM" id="Phobius"/>
    </source>
</evidence>
<comment type="subcellular location">
    <subcellularLocation>
        <location evidence="1">Nucleus inner membrane</location>
    </subcellularLocation>
</comment>
<dbReference type="GeneID" id="111459381"/>
<dbReference type="GO" id="GO:0071763">
    <property type="term" value="P:nuclear membrane organization"/>
    <property type="evidence" value="ECO:0007669"/>
    <property type="project" value="TreeGrafter"/>
</dbReference>
<feature type="transmembrane region" description="Helical" evidence="7">
    <location>
        <begin position="237"/>
        <end position="260"/>
    </location>
</feature>
<evidence type="ECO:0000313" key="10">
    <source>
        <dbReference type="RefSeq" id="XP_022958028.1"/>
    </source>
</evidence>
<dbReference type="RefSeq" id="XP_022958028.1">
    <property type="nucleotide sequence ID" value="XM_023102260.1"/>
</dbReference>
<keyword evidence="4 7" id="KW-1133">Transmembrane helix</keyword>
<keyword evidence="6" id="KW-0539">Nucleus</keyword>
<dbReference type="KEGG" id="cmos:111459381"/>
<sequence>MSSTPKRRTKFKHNLNSDVASKRDSYGSSSAVLLNSIKGPPRDFFPSKDDLTRLITVLFIAGLVFVSCNFFVSRLETRRPRPFCDSDADSFDLLSDACEPCPSHGECHEGKLECGHGYREHGRLCIEDGVINKAVKKLVCSEWLESHLCEANAKFLCDGIGIVWVQEDAIWDDLDGKALVENIDSDNTTIMYAKSKALETIGGLFQARQNALGIKELKCPDHLAESYKPFTCRIRHWVLQHAFVVLPVSLLLVGCTWLLWKLCRRQYLTNRAEDLYNQVCEILEENALMSTRNSGQCESWVVASRLRDHLLLPRERKDPLLWRKVEELVQEDSRIDRYPRLVKGDGKEVWEWQVEGSLSSSKEKRLASKSSSRMVMGVNSDVIYSKMENELKAVVS</sequence>
<evidence type="ECO:0000313" key="9">
    <source>
        <dbReference type="Proteomes" id="UP000504609"/>
    </source>
</evidence>
<evidence type="ECO:0000259" key="8">
    <source>
        <dbReference type="Pfam" id="PF09402"/>
    </source>
</evidence>
<evidence type="ECO:0000256" key="4">
    <source>
        <dbReference type="ARBA" id="ARBA00022989"/>
    </source>
</evidence>
<feature type="domain" description="Man1/Src1-like C-terminal" evidence="8">
    <location>
        <begin position="94"/>
        <end position="352"/>
    </location>
</feature>
<accession>A0A6J1H1Y9</accession>
<dbReference type="Gene3D" id="1.10.10.1180">
    <property type="entry name" value="MAN1, winged-helix domain"/>
    <property type="match status" value="1"/>
</dbReference>
<evidence type="ECO:0000256" key="1">
    <source>
        <dbReference type="ARBA" id="ARBA00004540"/>
    </source>
</evidence>
<organism evidence="9 10">
    <name type="scientific">Cucurbita moschata</name>
    <name type="common">Winter crookneck squash</name>
    <name type="synonym">Cucurbita pepo var. moschata</name>
    <dbReference type="NCBI Taxonomy" id="3662"/>
    <lineage>
        <taxon>Eukaryota</taxon>
        <taxon>Viridiplantae</taxon>
        <taxon>Streptophyta</taxon>
        <taxon>Embryophyta</taxon>
        <taxon>Tracheophyta</taxon>
        <taxon>Spermatophyta</taxon>
        <taxon>Magnoliopsida</taxon>
        <taxon>eudicotyledons</taxon>
        <taxon>Gunneridae</taxon>
        <taxon>Pentapetalae</taxon>
        <taxon>rosids</taxon>
        <taxon>fabids</taxon>
        <taxon>Cucurbitales</taxon>
        <taxon>Cucurbitaceae</taxon>
        <taxon>Cucurbiteae</taxon>
        <taxon>Cucurbita</taxon>
    </lineage>
</organism>
<evidence type="ECO:0000256" key="6">
    <source>
        <dbReference type="ARBA" id="ARBA00023242"/>
    </source>
</evidence>
<keyword evidence="2" id="KW-0597">Phosphoprotein</keyword>
<dbReference type="GO" id="GO:0034399">
    <property type="term" value="C:nuclear periphery"/>
    <property type="evidence" value="ECO:0007669"/>
    <property type="project" value="TreeGrafter"/>
</dbReference>
<keyword evidence="9" id="KW-1185">Reference proteome</keyword>
<dbReference type="PANTHER" id="PTHR47808">
    <property type="entry name" value="INNER NUCLEAR MEMBRANE PROTEIN HEH2-RELATED"/>
    <property type="match status" value="1"/>
</dbReference>
<name>A0A6J1H1Y9_CUCMO</name>
<dbReference type="InterPro" id="IPR018996">
    <property type="entry name" value="Man1/Src1-like_C"/>
</dbReference>
<protein>
    <submittedName>
        <fullName evidence="10">Uncharacterized protein LOC111459381 isoform X1</fullName>
    </submittedName>
</protein>
<dbReference type="Proteomes" id="UP000504609">
    <property type="component" value="Unplaced"/>
</dbReference>
<dbReference type="GO" id="GO:0005637">
    <property type="term" value="C:nuclear inner membrane"/>
    <property type="evidence" value="ECO:0007669"/>
    <property type="project" value="UniProtKB-SubCell"/>
</dbReference>
<proteinExistence type="predicted"/>
<keyword evidence="3 7" id="KW-0812">Transmembrane</keyword>
<evidence type="ECO:0000256" key="2">
    <source>
        <dbReference type="ARBA" id="ARBA00022553"/>
    </source>
</evidence>
<reference evidence="10" key="1">
    <citation type="submission" date="2025-08" db="UniProtKB">
        <authorList>
            <consortium name="RefSeq"/>
        </authorList>
    </citation>
    <scope>IDENTIFICATION</scope>
    <source>
        <tissue evidence="10">Young leaves</tissue>
    </source>
</reference>
<dbReference type="InterPro" id="IPR041885">
    <property type="entry name" value="MAN1_winged_helix_dom"/>
</dbReference>
<dbReference type="PANTHER" id="PTHR47808:SF2">
    <property type="entry name" value="LEM DOMAIN-CONTAINING PROTEIN 2"/>
    <property type="match status" value="1"/>
</dbReference>
<keyword evidence="5 7" id="KW-0472">Membrane</keyword>
<dbReference type="InterPro" id="IPR044780">
    <property type="entry name" value="Heh2/Src1"/>
</dbReference>
<feature type="transmembrane region" description="Helical" evidence="7">
    <location>
        <begin position="51"/>
        <end position="72"/>
    </location>
</feature>